<evidence type="ECO:0000256" key="3">
    <source>
        <dbReference type="SAM" id="MobiDB-lite"/>
    </source>
</evidence>
<dbReference type="GO" id="GO:0055037">
    <property type="term" value="C:recycling endosome"/>
    <property type="evidence" value="ECO:0007669"/>
    <property type="project" value="TreeGrafter"/>
</dbReference>
<dbReference type="OrthoDB" id="1695393at2759"/>
<evidence type="ECO:0000313" key="5">
    <source>
        <dbReference type="Proteomes" id="UP000663879"/>
    </source>
</evidence>
<dbReference type="PROSITE" id="PS50896">
    <property type="entry name" value="LISH"/>
    <property type="match status" value="1"/>
</dbReference>
<dbReference type="PANTHER" id="PTHR32059">
    <property type="entry name" value="RAB11-BINDING PROTEIN RELCH"/>
    <property type="match status" value="1"/>
</dbReference>
<dbReference type="EMBL" id="CAJNOC010000726">
    <property type="protein sequence ID" value="CAF0796504.1"/>
    <property type="molecule type" value="Genomic_DNA"/>
</dbReference>
<protein>
    <recommendedName>
        <fullName evidence="6">LisH domain-containing protein</fullName>
    </recommendedName>
</protein>
<dbReference type="Gene3D" id="1.25.10.10">
    <property type="entry name" value="Leucine-rich Repeat Variant"/>
    <property type="match status" value="2"/>
</dbReference>
<dbReference type="InterPro" id="IPR006594">
    <property type="entry name" value="LisH"/>
</dbReference>
<evidence type="ECO:0000256" key="2">
    <source>
        <dbReference type="SAM" id="Coils"/>
    </source>
</evidence>
<comment type="caution">
    <text evidence="4">The sequence shown here is derived from an EMBL/GenBank/DDBJ whole genome shotgun (WGS) entry which is preliminary data.</text>
</comment>
<organism evidence="4 5">
    <name type="scientific">Brachionus calyciflorus</name>
    <dbReference type="NCBI Taxonomy" id="104777"/>
    <lineage>
        <taxon>Eukaryota</taxon>
        <taxon>Metazoa</taxon>
        <taxon>Spiralia</taxon>
        <taxon>Gnathifera</taxon>
        <taxon>Rotifera</taxon>
        <taxon>Eurotatoria</taxon>
        <taxon>Monogononta</taxon>
        <taxon>Pseudotrocha</taxon>
        <taxon>Ploima</taxon>
        <taxon>Brachionidae</taxon>
        <taxon>Brachionus</taxon>
    </lineage>
</organism>
<reference evidence="4" key="1">
    <citation type="submission" date="2021-02" db="EMBL/GenBank/DDBJ databases">
        <authorList>
            <person name="Nowell W R."/>
        </authorList>
    </citation>
    <scope>NUCLEOTIDE SEQUENCE</scope>
    <source>
        <strain evidence="4">Ploen Becks lab</strain>
    </source>
</reference>
<name>A0A813S850_9BILA</name>
<dbReference type="InterPro" id="IPR016024">
    <property type="entry name" value="ARM-type_fold"/>
</dbReference>
<evidence type="ECO:0000313" key="4">
    <source>
        <dbReference type="EMBL" id="CAF0796504.1"/>
    </source>
</evidence>
<feature type="repeat" description="HEAT" evidence="1">
    <location>
        <begin position="1071"/>
        <end position="1109"/>
    </location>
</feature>
<proteinExistence type="predicted"/>
<dbReference type="InterPro" id="IPR011989">
    <property type="entry name" value="ARM-like"/>
</dbReference>
<dbReference type="Proteomes" id="UP000663879">
    <property type="component" value="Unassembled WGS sequence"/>
</dbReference>
<keyword evidence="5" id="KW-1185">Reference proteome</keyword>
<evidence type="ECO:0008006" key="6">
    <source>
        <dbReference type="Google" id="ProtNLM"/>
    </source>
</evidence>
<dbReference type="PANTHER" id="PTHR32059:SF0">
    <property type="entry name" value="RAB11-BINDING PROTEIN RELCH"/>
    <property type="match status" value="1"/>
</dbReference>
<dbReference type="PROSITE" id="PS50077">
    <property type="entry name" value="HEAT_REPEAT"/>
    <property type="match status" value="1"/>
</dbReference>
<dbReference type="GO" id="GO:0005802">
    <property type="term" value="C:trans-Golgi network"/>
    <property type="evidence" value="ECO:0007669"/>
    <property type="project" value="InterPro"/>
</dbReference>
<feature type="region of interest" description="Disordered" evidence="3">
    <location>
        <begin position="943"/>
        <end position="980"/>
    </location>
</feature>
<sequence>MSKFDLKTEEDLTQNLASVQQNVAVSNQLSNKITFDQIASVLLKQNYILTALEFHTELAESGRELPRLRDYFSNPANFEQSQIPNNTNNTAGSLSSTGFFPLHKASSIQTFDSLDLTRYSDDVDQNKFQDDKIAVLEFELRKAKETINQLRATLTLATENQGSNMSKSSLNGNLMEQFDKPILESNSNNNSKTNLTKNIIFDIAETEDDDDQDDTELKSSKNSNKLNSIKKLMPHDKNAINFLINEYLLQNDYKMTSVTFAEENESQDLEDWDVVGLNRAKPPNLYQLYKLYLNKTKYTEAKKEAQIKKESEIKNKIENSTQTELSYETTSTNTDSINILDFESQVNFDRETFDNQKIQIKNLLEKQEILLKSIAKFESEISTLNSERESNLKKIDLLTVSLEKAKKLTESQKNSLENGQLEKENLTKKDSIDEEIISNHVDERKIPIVFKEILNKYSSLEISESNQFIVDEMSSLKLDSNFLLSLLFKNLPKLTRYVHVDKRLELLPLILASAIQEQEELTHKNSKKNSELINLLFNLIENPNAEQRAMILQACIQYTKYTGPIYVNNYLLPQCWEQLNDKIDERRILVAEACSVLAPYIYNDIRSSLMFSILKQLIQQETVETVKISAIKSLSILINHISDENKFQQCIELLDLCVQDSSDLVLCQVEELLMPSLSLWSLTINKFSDVLIMHLLDKTEFYVTNSTRIKYRRTDELKNYEKNACSYLRLLNLNIQFVFAYVLIHFREANSEDELKLMDKKIPKLNSFFHSLKEKLDINLDLYKIDSILEDYLSLTTKYLNIIESDLWSSIELSKAFEWLSDSFIRKLIQMSAQVDACDELCPYLVKLFRNFTLLFAIDFELVKSKIIPIFEKLLNVPDYELDSTQQSALEQSLSNKTCPLYKSTLPVYFVGILSTLVDIELYGWFNLNANLTNDQDDAFLLKSESSPSSNTREKVIRSSTSKNSVSKKHDNDTSLNESQTSLDKRIDHMNNYLKNVFFALSLNQNNLDGVIAIYEQMKLKSKTSDYVIQMLLSTLWDGIVHISLYVRCNTAKLFEILVTDCNEYLLSTRILPALITLANDLDKMVRCSSISPLTSIIENCENKEILERVYTQLQSFLSDPILKDEYLLQIELLRTFRRISTKVNSKFREEFILPYLTILTMNVKNIINENDYEFTLSEVTATFLTFSSQSPVSLSASSSNSSLSSSYSNLKENQFQMHQNQQQDIIKLCVLLYDTYQSICFSSEDNQKPLVISRQSIQESLLPGLSSLREIFHNCIIINTNTISSNSLSNNQNDYVKELDAMIHKIESIQNNITNSNDVNSSPLNTPNLGQVYLSPSPSLKLKNNFNEKVSPLKVSPGALISDFVNMGSNALSSSSASSFSSTSTVTSVTNQQQHNSVNENSTNGNLKSFVFKGFSQFKDQSKDKLSNFLLTNKSYKK</sequence>
<accession>A0A813S850</accession>
<dbReference type="InterPro" id="IPR040362">
    <property type="entry name" value="RELCH"/>
</dbReference>
<dbReference type="GO" id="GO:0032367">
    <property type="term" value="P:intracellular cholesterol transport"/>
    <property type="evidence" value="ECO:0007669"/>
    <property type="project" value="InterPro"/>
</dbReference>
<dbReference type="InterPro" id="IPR021133">
    <property type="entry name" value="HEAT_type_2"/>
</dbReference>
<gene>
    <name evidence="4" type="ORF">OXX778_LOCUS6240</name>
</gene>
<evidence type="ECO:0000256" key="1">
    <source>
        <dbReference type="PROSITE-ProRule" id="PRU00103"/>
    </source>
</evidence>
<dbReference type="SUPFAM" id="SSF48371">
    <property type="entry name" value="ARM repeat"/>
    <property type="match status" value="1"/>
</dbReference>
<keyword evidence="2" id="KW-0175">Coiled coil</keyword>
<feature type="coiled-coil region" evidence="2">
    <location>
        <begin position="133"/>
        <end position="160"/>
    </location>
</feature>